<dbReference type="Gene3D" id="2.40.170.20">
    <property type="entry name" value="TonB-dependent receptor, beta-barrel domain"/>
    <property type="match status" value="1"/>
</dbReference>
<evidence type="ECO:0008006" key="7">
    <source>
        <dbReference type="Google" id="ProtNLM"/>
    </source>
</evidence>
<evidence type="ECO:0000256" key="1">
    <source>
        <dbReference type="ARBA" id="ARBA00004442"/>
    </source>
</evidence>
<accession>A0A1B3ZIF4</accession>
<geneLocation type="plasmid" evidence="6"/>
<reference evidence="5 6" key="1">
    <citation type="submission" date="2016-01" db="EMBL/GenBank/DDBJ databases">
        <title>Complete genome and mega plasmid sequence of Sphingomonas panacis DCY99 elicits systemic resistance in rice to Xanthomonas oryzae.</title>
        <authorList>
            <person name="Kim Y.J."/>
            <person name="Yang D.C."/>
            <person name="Sing P."/>
        </authorList>
    </citation>
    <scope>NUCLEOTIDE SEQUENCE [LARGE SCALE GENOMIC DNA]</scope>
    <source>
        <strain evidence="5 6">DCY99</strain>
        <plasmid evidence="6">Plasmid</plasmid>
    </source>
</reference>
<dbReference type="KEGG" id="span:AWL63_23910"/>
<proteinExistence type="predicted"/>
<evidence type="ECO:0000256" key="2">
    <source>
        <dbReference type="ARBA" id="ARBA00023136"/>
    </source>
</evidence>
<keyword evidence="6" id="KW-1185">Reference proteome</keyword>
<protein>
    <recommendedName>
        <fullName evidence="7">TonB-dependent receptor-like beta-barrel domain-containing protein</fullName>
    </recommendedName>
</protein>
<keyword evidence="3" id="KW-0998">Cell outer membrane</keyword>
<gene>
    <name evidence="5" type="ORF">AWL63_23910</name>
</gene>
<feature type="region of interest" description="Disordered" evidence="4">
    <location>
        <begin position="1"/>
        <end position="23"/>
    </location>
</feature>
<dbReference type="InterPro" id="IPR036942">
    <property type="entry name" value="Beta-barrel_TonB_sf"/>
</dbReference>
<dbReference type="EMBL" id="CP014169">
    <property type="protein sequence ID" value="AOH87210.1"/>
    <property type="molecule type" value="Genomic_DNA"/>
</dbReference>
<evidence type="ECO:0000256" key="3">
    <source>
        <dbReference type="ARBA" id="ARBA00023237"/>
    </source>
</evidence>
<comment type="subcellular location">
    <subcellularLocation>
        <location evidence="1">Cell outer membrane</location>
    </subcellularLocation>
</comment>
<name>A0A1B3ZIF4_9SPHN</name>
<keyword evidence="5" id="KW-0614">Plasmid</keyword>
<dbReference type="SUPFAM" id="SSF56935">
    <property type="entry name" value="Porins"/>
    <property type="match status" value="1"/>
</dbReference>
<evidence type="ECO:0000313" key="6">
    <source>
        <dbReference type="Proteomes" id="UP000094256"/>
    </source>
</evidence>
<dbReference type="Proteomes" id="UP000094256">
    <property type="component" value="Plasmid unnamed"/>
</dbReference>
<sequence length="119" mass="12877">MRAPGAALDSLDPAQKPQHAASTTLAWQPGGCARLAATLRYAERQYEDDLNVDSLPDALTRDAFACAPLGRGVAIIGRVENMFDTRVYTRCVSTPVLSDDLGTPRTFWTGVAFYLGQSE</sequence>
<evidence type="ECO:0000313" key="5">
    <source>
        <dbReference type="EMBL" id="AOH87210.1"/>
    </source>
</evidence>
<dbReference type="GO" id="GO:0009279">
    <property type="term" value="C:cell outer membrane"/>
    <property type="evidence" value="ECO:0007669"/>
    <property type="project" value="UniProtKB-SubCell"/>
</dbReference>
<keyword evidence="2" id="KW-0472">Membrane</keyword>
<evidence type="ECO:0000256" key="4">
    <source>
        <dbReference type="SAM" id="MobiDB-lite"/>
    </source>
</evidence>
<dbReference type="AlphaFoldDB" id="A0A1B3ZIF4"/>
<organism evidence="5 6">
    <name type="scientific">Sphingomonas panacis</name>
    <dbReference type="NCBI Taxonomy" id="1560345"/>
    <lineage>
        <taxon>Bacteria</taxon>
        <taxon>Pseudomonadati</taxon>
        <taxon>Pseudomonadota</taxon>
        <taxon>Alphaproteobacteria</taxon>
        <taxon>Sphingomonadales</taxon>
        <taxon>Sphingomonadaceae</taxon>
        <taxon>Sphingomonas</taxon>
    </lineage>
</organism>